<accession>A0A3Q9FXM0</accession>
<feature type="region of interest" description="Disordered" evidence="1">
    <location>
        <begin position="1"/>
        <end position="25"/>
    </location>
</feature>
<dbReference type="PANTHER" id="PTHR46565">
    <property type="entry name" value="COLD SHOCK DOMAIN PROTEIN 2"/>
    <property type="match status" value="1"/>
</dbReference>
<dbReference type="PROSITE" id="PS51857">
    <property type="entry name" value="CSD_2"/>
    <property type="match status" value="1"/>
</dbReference>
<dbReference type="InterPro" id="IPR012340">
    <property type="entry name" value="NA-bd_OB-fold"/>
</dbReference>
<dbReference type="CDD" id="cd04458">
    <property type="entry name" value="CSP_CDS"/>
    <property type="match status" value="1"/>
</dbReference>
<dbReference type="GO" id="GO:0003676">
    <property type="term" value="F:nucleic acid binding"/>
    <property type="evidence" value="ECO:0007669"/>
    <property type="project" value="InterPro"/>
</dbReference>
<dbReference type="OrthoDB" id="7477356at2"/>
<evidence type="ECO:0000259" key="2">
    <source>
        <dbReference type="PROSITE" id="PS51857"/>
    </source>
</evidence>
<protein>
    <submittedName>
        <fullName evidence="3">Cold-shock protein</fullName>
    </submittedName>
</protein>
<dbReference type="SMART" id="SM00357">
    <property type="entry name" value="CSP"/>
    <property type="match status" value="1"/>
</dbReference>
<dbReference type="InterPro" id="IPR011129">
    <property type="entry name" value="CSD"/>
</dbReference>
<dbReference type="Pfam" id="PF00313">
    <property type="entry name" value="CSD"/>
    <property type="match status" value="1"/>
</dbReference>
<name>A0A3Q9FXM0_STRLT</name>
<gene>
    <name evidence="3" type="ORF">EKH77_27030</name>
</gene>
<dbReference type="PANTHER" id="PTHR46565:SF20">
    <property type="entry name" value="COLD SHOCK DOMAIN-CONTAINING PROTEIN 4"/>
    <property type="match status" value="1"/>
</dbReference>
<sequence length="94" mass="9799">MSTGVGPCDRAGSRHGAGLPCGRGGVRQRGTVKWFNESKGIGFITPEGQGKDLFVHSSAIKVDGVSALMEGQQVQFAIDERGEKGPSAIDVTIV</sequence>
<keyword evidence="4" id="KW-1185">Reference proteome</keyword>
<evidence type="ECO:0000313" key="3">
    <source>
        <dbReference type="EMBL" id="AZQ74376.1"/>
    </source>
</evidence>
<dbReference type="SUPFAM" id="SSF50249">
    <property type="entry name" value="Nucleic acid-binding proteins"/>
    <property type="match status" value="1"/>
</dbReference>
<proteinExistence type="predicted"/>
<dbReference type="InterPro" id="IPR002059">
    <property type="entry name" value="CSP_DNA-bd"/>
</dbReference>
<evidence type="ECO:0000313" key="4">
    <source>
        <dbReference type="Proteomes" id="UP000267900"/>
    </source>
</evidence>
<dbReference type="AlphaFoldDB" id="A0A3Q9FXM0"/>
<dbReference type="Proteomes" id="UP000267900">
    <property type="component" value="Chromosome"/>
</dbReference>
<dbReference type="Gene3D" id="2.40.50.140">
    <property type="entry name" value="Nucleic acid-binding proteins"/>
    <property type="match status" value="1"/>
</dbReference>
<feature type="domain" description="CSD" evidence="2">
    <location>
        <begin position="27"/>
        <end position="93"/>
    </location>
</feature>
<dbReference type="PRINTS" id="PR00050">
    <property type="entry name" value="COLDSHOCK"/>
</dbReference>
<reference evidence="3 4" key="1">
    <citation type="submission" date="2018-12" db="EMBL/GenBank/DDBJ databases">
        <title>The whole draft genome of Streptomyce luteoverticillatus CGMCC 15060.</title>
        <authorList>
            <person name="Feng Z."/>
            <person name="Chen G."/>
            <person name="Zhang J."/>
            <person name="Zhu H."/>
            <person name="Yu X."/>
            <person name="Zhang W."/>
            <person name="Zhang X."/>
        </authorList>
    </citation>
    <scope>NUCLEOTIDE SEQUENCE [LARGE SCALE GENOMIC DNA]</scope>
    <source>
        <strain evidence="3 4">CGMCC 15060</strain>
    </source>
</reference>
<evidence type="ECO:0000256" key="1">
    <source>
        <dbReference type="SAM" id="MobiDB-lite"/>
    </source>
</evidence>
<organism evidence="3 4">
    <name type="scientific">Streptomyces luteoverticillatus</name>
    <name type="common">Streptoverticillium luteoverticillatus</name>
    <dbReference type="NCBI Taxonomy" id="66425"/>
    <lineage>
        <taxon>Bacteria</taxon>
        <taxon>Bacillati</taxon>
        <taxon>Actinomycetota</taxon>
        <taxon>Actinomycetes</taxon>
        <taxon>Kitasatosporales</taxon>
        <taxon>Streptomycetaceae</taxon>
        <taxon>Streptomyces</taxon>
    </lineage>
</organism>
<dbReference type="EMBL" id="CP034587">
    <property type="protein sequence ID" value="AZQ74376.1"/>
    <property type="molecule type" value="Genomic_DNA"/>
</dbReference>